<evidence type="ECO:0000313" key="2">
    <source>
        <dbReference type="EMBL" id="GIM72722.1"/>
    </source>
</evidence>
<organism evidence="2 3">
    <name type="scientific">Actinoplanes auranticolor</name>
    <dbReference type="NCBI Taxonomy" id="47988"/>
    <lineage>
        <taxon>Bacteria</taxon>
        <taxon>Bacillati</taxon>
        <taxon>Actinomycetota</taxon>
        <taxon>Actinomycetes</taxon>
        <taxon>Micromonosporales</taxon>
        <taxon>Micromonosporaceae</taxon>
        <taxon>Actinoplanes</taxon>
    </lineage>
</organism>
<comment type="caution">
    <text evidence="2">The sequence shown here is derived from an EMBL/GenBank/DDBJ whole genome shotgun (WGS) entry which is preliminary data.</text>
</comment>
<keyword evidence="3" id="KW-1185">Reference proteome</keyword>
<evidence type="ECO:0008006" key="4">
    <source>
        <dbReference type="Google" id="ProtNLM"/>
    </source>
</evidence>
<reference evidence="2" key="1">
    <citation type="submission" date="2021-03" db="EMBL/GenBank/DDBJ databases">
        <title>Whole genome shotgun sequence of Actinoplanes auranticolor NBRC 12245.</title>
        <authorList>
            <person name="Komaki H."/>
            <person name="Tamura T."/>
        </authorList>
    </citation>
    <scope>NUCLEOTIDE SEQUENCE</scope>
    <source>
        <strain evidence="2">NBRC 12245</strain>
    </source>
</reference>
<evidence type="ECO:0000313" key="3">
    <source>
        <dbReference type="Proteomes" id="UP000681340"/>
    </source>
</evidence>
<dbReference type="AlphaFoldDB" id="A0A919SJM2"/>
<evidence type="ECO:0000256" key="1">
    <source>
        <dbReference type="SAM" id="MobiDB-lite"/>
    </source>
</evidence>
<dbReference type="InterPro" id="IPR035985">
    <property type="entry name" value="Ubiquitin-activating_enz"/>
</dbReference>
<dbReference type="Proteomes" id="UP000681340">
    <property type="component" value="Unassembled WGS sequence"/>
</dbReference>
<protein>
    <recommendedName>
        <fullName evidence="4">Bacteriocin biosynthesis cyclodehydratase domain-containing protein</fullName>
    </recommendedName>
</protein>
<name>A0A919SJM2_9ACTN</name>
<sequence>MSRTPLPRPTLLPGLPRIWRTPHTLQLGLDPARAVLLDLPEPRAARLLDLLDGSRSERLAVARAGALGMRPDEAVALLDTLHAAGLVVSGQSLFPPAMPARLTAEAAALAFSGSTTSPARTLRRRAAARVVVTGPGRLAAGVAVALATAGVNHVHPDLSGTVTSHELPGSPLTEADLGRPRAEAVAAAVERSAPRSQTRPVRRGAASLVIHLTRDHPSTHLLNTGIHRNRPNLTATIREGTVIVGPLVLPAATPCPNCIALHRADRDSTWPPTAPDPTPATLEPCSVTTLLAAIAYITAEALTHLDEGTPQTLGAEVAISTPGQTRRRTWPPHPSCHCTRPR</sequence>
<feature type="region of interest" description="Disordered" evidence="1">
    <location>
        <begin position="322"/>
        <end position="342"/>
    </location>
</feature>
<dbReference type="GO" id="GO:0008641">
    <property type="term" value="F:ubiquitin-like modifier activating enzyme activity"/>
    <property type="evidence" value="ECO:0007669"/>
    <property type="project" value="InterPro"/>
</dbReference>
<dbReference type="RefSeq" id="WP_212991173.1">
    <property type="nucleotide sequence ID" value="NZ_BAABEA010000002.1"/>
</dbReference>
<gene>
    <name evidence="2" type="ORF">Aau02nite_52480</name>
</gene>
<proteinExistence type="predicted"/>
<accession>A0A919SJM2</accession>
<dbReference type="SUPFAM" id="SSF69572">
    <property type="entry name" value="Activating enzymes of the ubiquitin-like proteins"/>
    <property type="match status" value="1"/>
</dbReference>
<dbReference type="EMBL" id="BOQL01000042">
    <property type="protein sequence ID" value="GIM72722.1"/>
    <property type="molecule type" value="Genomic_DNA"/>
</dbReference>
<dbReference type="Gene3D" id="3.40.50.720">
    <property type="entry name" value="NAD(P)-binding Rossmann-like Domain"/>
    <property type="match status" value="1"/>
</dbReference>